<sequence>MCTSSSTFTSASTLCASHKSAPSTAPASFKQSDATSVATVNHGAPQCCHCGWRGSHSPNCPFK</sequence>
<protein>
    <submittedName>
        <fullName evidence="2">Uncharacterized protein</fullName>
    </submittedName>
</protein>
<keyword evidence="3" id="KW-1185">Reference proteome</keyword>
<dbReference type="EMBL" id="ML213593">
    <property type="protein sequence ID" value="TFK42204.1"/>
    <property type="molecule type" value="Genomic_DNA"/>
</dbReference>
<name>A0A5C3M9R6_9AGAR</name>
<dbReference type="OrthoDB" id="2919358at2759"/>
<proteinExistence type="predicted"/>
<feature type="region of interest" description="Disordered" evidence="1">
    <location>
        <begin position="1"/>
        <end position="28"/>
    </location>
</feature>
<feature type="compositionally biased region" description="Low complexity" evidence="1">
    <location>
        <begin position="1"/>
        <end position="17"/>
    </location>
</feature>
<evidence type="ECO:0000256" key="1">
    <source>
        <dbReference type="SAM" id="MobiDB-lite"/>
    </source>
</evidence>
<reference evidence="2 3" key="1">
    <citation type="journal article" date="2019" name="Nat. Ecol. Evol.">
        <title>Megaphylogeny resolves global patterns of mushroom evolution.</title>
        <authorList>
            <person name="Varga T."/>
            <person name="Krizsan K."/>
            <person name="Foldi C."/>
            <person name="Dima B."/>
            <person name="Sanchez-Garcia M."/>
            <person name="Sanchez-Ramirez S."/>
            <person name="Szollosi G.J."/>
            <person name="Szarkandi J.G."/>
            <person name="Papp V."/>
            <person name="Albert L."/>
            <person name="Andreopoulos W."/>
            <person name="Angelini C."/>
            <person name="Antonin V."/>
            <person name="Barry K.W."/>
            <person name="Bougher N.L."/>
            <person name="Buchanan P."/>
            <person name="Buyck B."/>
            <person name="Bense V."/>
            <person name="Catcheside P."/>
            <person name="Chovatia M."/>
            <person name="Cooper J."/>
            <person name="Damon W."/>
            <person name="Desjardin D."/>
            <person name="Finy P."/>
            <person name="Geml J."/>
            <person name="Haridas S."/>
            <person name="Hughes K."/>
            <person name="Justo A."/>
            <person name="Karasinski D."/>
            <person name="Kautmanova I."/>
            <person name="Kiss B."/>
            <person name="Kocsube S."/>
            <person name="Kotiranta H."/>
            <person name="LaButti K.M."/>
            <person name="Lechner B.E."/>
            <person name="Liimatainen K."/>
            <person name="Lipzen A."/>
            <person name="Lukacs Z."/>
            <person name="Mihaltcheva S."/>
            <person name="Morgado L.N."/>
            <person name="Niskanen T."/>
            <person name="Noordeloos M.E."/>
            <person name="Ohm R.A."/>
            <person name="Ortiz-Santana B."/>
            <person name="Ovrebo C."/>
            <person name="Racz N."/>
            <person name="Riley R."/>
            <person name="Savchenko A."/>
            <person name="Shiryaev A."/>
            <person name="Soop K."/>
            <person name="Spirin V."/>
            <person name="Szebenyi C."/>
            <person name="Tomsovsky M."/>
            <person name="Tulloss R.E."/>
            <person name="Uehling J."/>
            <person name="Grigoriev I.V."/>
            <person name="Vagvolgyi C."/>
            <person name="Papp T."/>
            <person name="Martin F.M."/>
            <person name="Miettinen O."/>
            <person name="Hibbett D.S."/>
            <person name="Nagy L.G."/>
        </authorList>
    </citation>
    <scope>NUCLEOTIDE SEQUENCE [LARGE SCALE GENOMIC DNA]</scope>
    <source>
        <strain evidence="2 3">CBS 166.37</strain>
    </source>
</reference>
<gene>
    <name evidence="2" type="ORF">BDQ12DRAFT_677783</name>
</gene>
<organism evidence="2 3">
    <name type="scientific">Crucibulum laeve</name>
    <dbReference type="NCBI Taxonomy" id="68775"/>
    <lineage>
        <taxon>Eukaryota</taxon>
        <taxon>Fungi</taxon>
        <taxon>Dikarya</taxon>
        <taxon>Basidiomycota</taxon>
        <taxon>Agaricomycotina</taxon>
        <taxon>Agaricomycetes</taxon>
        <taxon>Agaricomycetidae</taxon>
        <taxon>Agaricales</taxon>
        <taxon>Agaricineae</taxon>
        <taxon>Nidulariaceae</taxon>
        <taxon>Crucibulum</taxon>
    </lineage>
</organism>
<accession>A0A5C3M9R6</accession>
<evidence type="ECO:0000313" key="2">
    <source>
        <dbReference type="EMBL" id="TFK42204.1"/>
    </source>
</evidence>
<evidence type="ECO:0000313" key="3">
    <source>
        <dbReference type="Proteomes" id="UP000308652"/>
    </source>
</evidence>
<dbReference type="Proteomes" id="UP000308652">
    <property type="component" value="Unassembled WGS sequence"/>
</dbReference>
<dbReference type="AlphaFoldDB" id="A0A5C3M9R6"/>